<comment type="caution">
    <text evidence="1">The sequence shown here is derived from an EMBL/GenBank/DDBJ whole genome shotgun (WGS) entry which is preliminary data.</text>
</comment>
<dbReference type="RefSeq" id="WP_183789965.1">
    <property type="nucleotide sequence ID" value="NZ_JACIDU010000003.1"/>
</dbReference>
<name>A0A7W6JZI9_9HYPH</name>
<dbReference type="EMBL" id="JACIDU010000003">
    <property type="protein sequence ID" value="MBB4102417.1"/>
    <property type="molecule type" value="Genomic_DNA"/>
</dbReference>
<proteinExistence type="predicted"/>
<sequence>MLARFAAALTAAFQMIGKVGKWSWDVAVATVRFPFELISTKPPLPQFNPTVEKSDVLDEYNEARKRHAAVQTLDRDGIHTLLEYCRAHRDDRATMKLPKDLPPPVLASLVSMDDKALRSLATAGVGQVRKFMSGKPHGIHGVPAVAPDPDVVPTAADDEPPRNASHHERVLWKIRANMLKDRQSEFRAPAPR</sequence>
<protein>
    <submittedName>
        <fullName evidence="1">Uncharacterized protein</fullName>
    </submittedName>
</protein>
<dbReference type="AlphaFoldDB" id="A0A7W6JZI9"/>
<organism evidence="1 2">
    <name type="scientific">Allorhizobium borbori</name>
    <dbReference type="NCBI Taxonomy" id="485907"/>
    <lineage>
        <taxon>Bacteria</taxon>
        <taxon>Pseudomonadati</taxon>
        <taxon>Pseudomonadota</taxon>
        <taxon>Alphaproteobacteria</taxon>
        <taxon>Hyphomicrobiales</taxon>
        <taxon>Rhizobiaceae</taxon>
        <taxon>Rhizobium/Agrobacterium group</taxon>
        <taxon>Allorhizobium</taxon>
    </lineage>
</organism>
<accession>A0A7W6JZI9</accession>
<evidence type="ECO:0000313" key="1">
    <source>
        <dbReference type="EMBL" id="MBB4102417.1"/>
    </source>
</evidence>
<gene>
    <name evidence="1" type="ORF">GGQ66_000952</name>
</gene>
<keyword evidence="2" id="KW-1185">Reference proteome</keyword>
<reference evidence="1 2" key="1">
    <citation type="submission" date="2020-08" db="EMBL/GenBank/DDBJ databases">
        <title>Genomic Encyclopedia of Type Strains, Phase IV (KMG-IV): sequencing the most valuable type-strain genomes for metagenomic binning, comparative biology and taxonomic classification.</title>
        <authorList>
            <person name="Goeker M."/>
        </authorList>
    </citation>
    <scope>NUCLEOTIDE SEQUENCE [LARGE SCALE GENOMIC DNA]</scope>
    <source>
        <strain evidence="1 2">DSM 26385</strain>
    </source>
</reference>
<evidence type="ECO:0000313" key="2">
    <source>
        <dbReference type="Proteomes" id="UP000584824"/>
    </source>
</evidence>
<dbReference type="Proteomes" id="UP000584824">
    <property type="component" value="Unassembled WGS sequence"/>
</dbReference>